<evidence type="ECO:0000256" key="4">
    <source>
        <dbReference type="SAM" id="MobiDB-lite"/>
    </source>
</evidence>
<evidence type="ECO:0000313" key="10">
    <source>
        <dbReference type="EMBL" id="CAB4929230.1"/>
    </source>
</evidence>
<dbReference type="Gene3D" id="1.10.10.60">
    <property type="entry name" value="Homeodomain-like"/>
    <property type="match status" value="1"/>
</dbReference>
<evidence type="ECO:0000313" key="7">
    <source>
        <dbReference type="EMBL" id="CAB4719881.1"/>
    </source>
</evidence>
<evidence type="ECO:0000313" key="8">
    <source>
        <dbReference type="EMBL" id="CAB4828637.1"/>
    </source>
</evidence>
<dbReference type="GO" id="GO:0003700">
    <property type="term" value="F:DNA-binding transcription factor activity"/>
    <property type="evidence" value="ECO:0007669"/>
    <property type="project" value="TreeGrafter"/>
</dbReference>
<evidence type="ECO:0000256" key="2">
    <source>
        <dbReference type="ARBA" id="ARBA00023125"/>
    </source>
</evidence>
<evidence type="ECO:0000256" key="3">
    <source>
        <dbReference type="ARBA" id="ARBA00023163"/>
    </source>
</evidence>
<dbReference type="EMBL" id="CAFBOL010000008">
    <property type="protein sequence ID" value="CAB4976358.1"/>
    <property type="molecule type" value="Genomic_DNA"/>
</dbReference>
<dbReference type="Gene3D" id="1.10.357.10">
    <property type="entry name" value="Tetracycline Repressor, domain 2"/>
    <property type="match status" value="1"/>
</dbReference>
<dbReference type="GO" id="GO:0000976">
    <property type="term" value="F:transcription cis-regulatory region binding"/>
    <property type="evidence" value="ECO:0007669"/>
    <property type="project" value="TreeGrafter"/>
</dbReference>
<dbReference type="PANTHER" id="PTHR30055">
    <property type="entry name" value="HTH-TYPE TRANSCRIPTIONAL REGULATOR RUTR"/>
    <property type="match status" value="1"/>
</dbReference>
<evidence type="ECO:0000256" key="1">
    <source>
        <dbReference type="ARBA" id="ARBA00023015"/>
    </source>
</evidence>
<evidence type="ECO:0000259" key="5">
    <source>
        <dbReference type="PROSITE" id="PS50977"/>
    </source>
</evidence>
<organism evidence="8">
    <name type="scientific">freshwater metagenome</name>
    <dbReference type="NCBI Taxonomy" id="449393"/>
    <lineage>
        <taxon>unclassified sequences</taxon>
        <taxon>metagenomes</taxon>
        <taxon>ecological metagenomes</taxon>
    </lineage>
</organism>
<dbReference type="PROSITE" id="PS50977">
    <property type="entry name" value="HTH_TETR_2"/>
    <property type="match status" value="1"/>
</dbReference>
<dbReference type="InterPro" id="IPR001647">
    <property type="entry name" value="HTH_TetR"/>
</dbReference>
<gene>
    <name evidence="7" type="ORF">UFOPK2656_01247</name>
    <name evidence="8" type="ORF">UFOPK3099_01878</name>
    <name evidence="9" type="ORF">UFOPK3267_02106</name>
    <name evidence="10" type="ORF">UFOPK3651_01368</name>
    <name evidence="11" type="ORF">UFOPK3931_00515</name>
    <name evidence="6" type="ORF">UFOPK4189_01321</name>
</gene>
<keyword evidence="1" id="KW-0805">Transcription regulation</keyword>
<sequence length="214" mass="23221">MTTTTGEPATPKRSVGRPRTYDEVTERELIFKAAYRVLRDNRDKSFTIADILTAAGVSTRSFYRHFGSKDELLCAMYLRDGERASARLTERLAGAANPREALAFWIDELFSFHIGPRAERMSVMSSVLAIRAEGSEEVHQLARALLLAPLLDVVRAGNADGTFASDHPESDTDFAAAAVFHASGLAGPNLGQRPAAGAAAFVFDFCLRALGATR</sequence>
<dbReference type="EMBL" id="CAFAAV010000157">
    <property type="protein sequence ID" value="CAB4828637.1"/>
    <property type="molecule type" value="Genomic_DNA"/>
</dbReference>
<keyword evidence="3" id="KW-0804">Transcription</keyword>
<dbReference type="EMBL" id="CAFBMT010000006">
    <property type="protein sequence ID" value="CAB4929230.1"/>
    <property type="molecule type" value="Genomic_DNA"/>
</dbReference>
<evidence type="ECO:0000313" key="9">
    <source>
        <dbReference type="EMBL" id="CAB4852484.1"/>
    </source>
</evidence>
<dbReference type="EMBL" id="CAEZYF010000006">
    <property type="protein sequence ID" value="CAB4719881.1"/>
    <property type="molecule type" value="Genomic_DNA"/>
</dbReference>
<name>A0A6J7A6Z1_9ZZZZ</name>
<dbReference type="Pfam" id="PF00440">
    <property type="entry name" value="TetR_N"/>
    <property type="match status" value="1"/>
</dbReference>
<dbReference type="InterPro" id="IPR009057">
    <property type="entry name" value="Homeodomain-like_sf"/>
</dbReference>
<dbReference type="EMBL" id="CAESGF010000006">
    <property type="protein sequence ID" value="CAB4363541.1"/>
    <property type="molecule type" value="Genomic_DNA"/>
</dbReference>
<accession>A0A6J7A6Z1</accession>
<feature type="region of interest" description="Disordered" evidence="4">
    <location>
        <begin position="1"/>
        <end position="20"/>
    </location>
</feature>
<evidence type="ECO:0000313" key="6">
    <source>
        <dbReference type="EMBL" id="CAB4363541.1"/>
    </source>
</evidence>
<evidence type="ECO:0000313" key="11">
    <source>
        <dbReference type="EMBL" id="CAB4976358.1"/>
    </source>
</evidence>
<reference evidence="8" key="1">
    <citation type="submission" date="2020-05" db="EMBL/GenBank/DDBJ databases">
        <authorList>
            <person name="Chiriac C."/>
            <person name="Salcher M."/>
            <person name="Ghai R."/>
            <person name="Kavagutti S V."/>
        </authorList>
    </citation>
    <scope>NUCLEOTIDE SEQUENCE</scope>
</reference>
<protein>
    <submittedName>
        <fullName evidence="8">Unannotated protein</fullName>
    </submittedName>
</protein>
<dbReference type="SUPFAM" id="SSF46689">
    <property type="entry name" value="Homeodomain-like"/>
    <property type="match status" value="1"/>
</dbReference>
<dbReference type="AlphaFoldDB" id="A0A6J7A6Z1"/>
<keyword evidence="2" id="KW-0238">DNA-binding</keyword>
<dbReference type="PANTHER" id="PTHR30055:SF234">
    <property type="entry name" value="HTH-TYPE TRANSCRIPTIONAL REGULATOR BETI"/>
    <property type="match status" value="1"/>
</dbReference>
<feature type="domain" description="HTH tetR-type" evidence="5">
    <location>
        <begin position="24"/>
        <end position="84"/>
    </location>
</feature>
<dbReference type="EMBL" id="CAFBIY010000133">
    <property type="protein sequence ID" value="CAB4852484.1"/>
    <property type="molecule type" value="Genomic_DNA"/>
</dbReference>
<dbReference type="InterPro" id="IPR050109">
    <property type="entry name" value="HTH-type_TetR-like_transc_reg"/>
</dbReference>
<proteinExistence type="predicted"/>